<dbReference type="PANTHER" id="PTHR47165:SF4">
    <property type="entry name" value="OS03G0429900 PROTEIN"/>
    <property type="match status" value="1"/>
</dbReference>
<dbReference type="SUPFAM" id="SSF50249">
    <property type="entry name" value="Nucleic acid-binding proteins"/>
    <property type="match status" value="2"/>
</dbReference>
<dbReference type="PANTHER" id="PTHR47165">
    <property type="entry name" value="OS03G0429900 PROTEIN"/>
    <property type="match status" value="1"/>
</dbReference>
<evidence type="ECO:0000256" key="2">
    <source>
        <dbReference type="SAM" id="MobiDB-lite"/>
    </source>
</evidence>
<evidence type="ECO:0000313" key="4">
    <source>
        <dbReference type="EMBL" id="KAF9609868.1"/>
    </source>
</evidence>
<feature type="compositionally biased region" description="Low complexity" evidence="2">
    <location>
        <begin position="526"/>
        <end position="540"/>
    </location>
</feature>
<keyword evidence="5" id="KW-1185">Reference proteome</keyword>
<sequence>MENSDQHNTTLDEVKYEEVNLITKGGKYGWPVYEGYSLYKVPVGNTSISSSSFISSILVYSHSNVNKNEPSASITGDYFYRSLTDPCMNGRYIYADLYAKYMWAAAAMSQLYKLHCLFVLYFFGEVSYVIQPHYFIKNTKRSSLCRKERCETNVTLSAWIWLDFATCQGSTLTDVGDALSAMYIPCNEYGSKVINPLQIVCGAAHTIIVAHSGYGLWASGTGRRGGLGSDNLANSYAPCNVLWLTVAKDFQDALDFAGEETSIQDEERPRLPEIDKKLSFPMEEIYLQSNFTLTECYASILHNSIMFLCDSTTGSVFVFKRSVSAKRDFPRGSRRFAVRFGENLNGNGYIEKLEVKEEGLPVTSLEKLELMVCGYTDGYLPIVKRNKQDNGYKPERHRTSTNTRMSYAHHHCVNDIIDVVGRIYRWNQARSIKKNNGRDTVIKEIELLNEEGYLLKVTLWGNAAKQLDRHKIWKNSNKSILTVASTTLKYDNGEYVLSSTSATKLYLNLDIPEVAIIKNSPIQKEPQQLQVQPPQSLSQSTEGTSSQELTTLSDILESLNDIPLQVTQFKCEATISTILYDDGWFYVGCISCPKSVTKTGDVYECPTHGVTDNEKSNITIHA</sequence>
<reference evidence="4 5" key="1">
    <citation type="submission" date="2020-10" db="EMBL/GenBank/DDBJ databases">
        <title>The Coptis chinensis genome and diversification of protoberbering-type alkaloids.</title>
        <authorList>
            <person name="Wang B."/>
            <person name="Shu S."/>
            <person name="Song C."/>
            <person name="Liu Y."/>
        </authorList>
    </citation>
    <scope>NUCLEOTIDE SEQUENCE [LARGE SCALE GENOMIC DNA]</scope>
    <source>
        <strain evidence="4">HL-2020</strain>
        <tissue evidence="4">Leaf</tissue>
    </source>
</reference>
<dbReference type="GO" id="GO:0003677">
    <property type="term" value="F:DNA binding"/>
    <property type="evidence" value="ECO:0007669"/>
    <property type="project" value="UniProtKB-KW"/>
</dbReference>
<dbReference type="InterPro" id="IPR031657">
    <property type="entry name" value="REPA_OB_2"/>
</dbReference>
<dbReference type="AlphaFoldDB" id="A0A835I613"/>
<feature type="domain" description="Replication protein A OB" evidence="3">
    <location>
        <begin position="414"/>
        <end position="504"/>
    </location>
</feature>
<evidence type="ECO:0000256" key="1">
    <source>
        <dbReference type="ARBA" id="ARBA00023125"/>
    </source>
</evidence>
<dbReference type="Proteomes" id="UP000631114">
    <property type="component" value="Unassembled WGS sequence"/>
</dbReference>
<evidence type="ECO:0000259" key="3">
    <source>
        <dbReference type="Pfam" id="PF16900"/>
    </source>
</evidence>
<organism evidence="4 5">
    <name type="scientific">Coptis chinensis</name>
    <dbReference type="NCBI Taxonomy" id="261450"/>
    <lineage>
        <taxon>Eukaryota</taxon>
        <taxon>Viridiplantae</taxon>
        <taxon>Streptophyta</taxon>
        <taxon>Embryophyta</taxon>
        <taxon>Tracheophyta</taxon>
        <taxon>Spermatophyta</taxon>
        <taxon>Magnoliopsida</taxon>
        <taxon>Ranunculales</taxon>
        <taxon>Ranunculaceae</taxon>
        <taxon>Coptidoideae</taxon>
        <taxon>Coptis</taxon>
    </lineage>
</organism>
<name>A0A835I613_9MAGN</name>
<dbReference type="EMBL" id="JADFTS010000004">
    <property type="protein sequence ID" value="KAF9609868.1"/>
    <property type="molecule type" value="Genomic_DNA"/>
</dbReference>
<dbReference type="InterPro" id="IPR011042">
    <property type="entry name" value="6-blade_b-propeller_TolB-like"/>
</dbReference>
<dbReference type="OrthoDB" id="10266706at2759"/>
<feature type="region of interest" description="Disordered" evidence="2">
    <location>
        <begin position="525"/>
        <end position="545"/>
    </location>
</feature>
<dbReference type="InterPro" id="IPR012340">
    <property type="entry name" value="NA-bd_OB-fold"/>
</dbReference>
<dbReference type="Gene3D" id="2.120.10.30">
    <property type="entry name" value="TolB, C-terminal domain"/>
    <property type="match status" value="1"/>
</dbReference>
<keyword evidence="1" id="KW-0238">DNA-binding</keyword>
<dbReference type="Pfam" id="PF16900">
    <property type="entry name" value="REPA_OB_2"/>
    <property type="match status" value="1"/>
</dbReference>
<comment type="caution">
    <text evidence="4">The sequence shown here is derived from an EMBL/GenBank/DDBJ whole genome shotgun (WGS) entry which is preliminary data.</text>
</comment>
<protein>
    <recommendedName>
        <fullName evidence="3">Replication protein A OB domain-containing protein</fullName>
    </recommendedName>
</protein>
<accession>A0A835I613</accession>
<dbReference type="Gene3D" id="2.40.50.140">
    <property type="entry name" value="Nucleic acid-binding proteins"/>
    <property type="match status" value="2"/>
</dbReference>
<proteinExistence type="predicted"/>
<gene>
    <name evidence="4" type="ORF">IFM89_018853</name>
</gene>
<evidence type="ECO:0000313" key="5">
    <source>
        <dbReference type="Proteomes" id="UP000631114"/>
    </source>
</evidence>